<keyword evidence="9" id="KW-0614">Plasmid</keyword>
<dbReference type="InterPro" id="IPR017871">
    <property type="entry name" value="ABC_transporter-like_CS"/>
</dbReference>
<evidence type="ECO:0000256" key="6">
    <source>
        <dbReference type="ARBA" id="ARBA00022840"/>
    </source>
</evidence>
<geneLocation type="plasmid" evidence="9 10">
    <name>pRetIE4771a</name>
</geneLocation>
<keyword evidence="4" id="KW-0677">Repeat</keyword>
<evidence type="ECO:0000256" key="3">
    <source>
        <dbReference type="ARBA" id="ARBA00022597"/>
    </source>
</evidence>
<evidence type="ECO:0000256" key="7">
    <source>
        <dbReference type="ARBA" id="ARBA00023136"/>
    </source>
</evidence>
<evidence type="ECO:0000313" key="10">
    <source>
        <dbReference type="Proteomes" id="UP000027180"/>
    </source>
</evidence>
<feature type="domain" description="ABC transporter" evidence="8">
    <location>
        <begin position="7"/>
        <end position="241"/>
    </location>
</feature>
<dbReference type="GO" id="GO:0016887">
    <property type="term" value="F:ATP hydrolysis activity"/>
    <property type="evidence" value="ECO:0007669"/>
    <property type="project" value="InterPro"/>
</dbReference>
<protein>
    <submittedName>
        <fullName evidence="9">Sugar ABC transporter ATP-binding protein</fullName>
    </submittedName>
</protein>
<accession>A0A060I7G2</accession>
<dbReference type="Proteomes" id="UP000027180">
    <property type="component" value="Plasmid pRetIE4771a"/>
</dbReference>
<dbReference type="InterPro" id="IPR027417">
    <property type="entry name" value="P-loop_NTPase"/>
</dbReference>
<dbReference type="GO" id="GO:0005524">
    <property type="term" value="F:ATP binding"/>
    <property type="evidence" value="ECO:0007669"/>
    <property type="project" value="UniProtKB-KW"/>
</dbReference>
<dbReference type="RefSeq" id="WP_013984721.1">
    <property type="nucleotide sequence ID" value="NZ_CP006987.1"/>
</dbReference>
<feature type="domain" description="ABC transporter" evidence="8">
    <location>
        <begin position="258"/>
        <end position="505"/>
    </location>
</feature>
<keyword evidence="2" id="KW-0813">Transport</keyword>
<evidence type="ECO:0000313" key="9">
    <source>
        <dbReference type="EMBL" id="AIC29659.1"/>
    </source>
</evidence>
<dbReference type="InterPro" id="IPR003593">
    <property type="entry name" value="AAA+_ATPase"/>
</dbReference>
<dbReference type="HOGENOM" id="CLU_000604_92_3_5"/>
<dbReference type="CDD" id="cd03215">
    <property type="entry name" value="ABC_Carb_Monos_II"/>
    <property type="match status" value="1"/>
</dbReference>
<dbReference type="PANTHER" id="PTHR43790">
    <property type="entry name" value="CARBOHYDRATE TRANSPORT ATP-BINDING PROTEIN MG119-RELATED"/>
    <property type="match status" value="1"/>
</dbReference>
<dbReference type="SUPFAM" id="SSF52540">
    <property type="entry name" value="P-loop containing nucleoside triphosphate hydrolases"/>
    <property type="match status" value="2"/>
</dbReference>
<sequence>MTNDVAVSMTAVAKSFGETKALKKCDFVARAGEVHAIVGENGSGKSTMAKIMSGVIAADAGSVLILGKPIASPVDAKGVGLATIFQEVLVADEASVLDNLFVGSEDLFSLRKSSRERESVAQSLLDRLVGKHIDLRQNVGDLPLSIKQWIVIARAVLRKPKVLILDESSAALDLDATVRLHEEIDRLRSEGCAVIIVTHRIAELVRIADRATILRDGFTVGVLEKSEITEANLLRMMTPQDRQISAAASTSAAGLLGDRREVLSVHGARPQEASQPFDFVLPQGSIVGVAGLDGQGQDAFVRLVARIISPFGGEVRILDRESTGLVKVSTLDDAANKGIVYVSGDRKREGIFPQQSIFENLAIGIYQKNLGPFGVIRRKKLKQTFAREVERLRVKIGHPDNRITSLSGGNQQKVLIGRAFANDPRVIVLNDPARGVDLNTKRDLYRELRLFAEGGGSVIYLSSEIEEFLGFADRVDVFHKGSIHRSLDGPDINEETILAAMFGRSVADTMEFSKERKAH</sequence>
<reference evidence="9 10" key="1">
    <citation type="submission" date="2013-12" db="EMBL/GenBank/DDBJ databases">
        <title>Complete genome sequence of Rhizobium etli bv. mimosae IE4771.</title>
        <authorList>
            <person name="Bustos P."/>
            <person name="Santamaria R.I."/>
            <person name="Lozano L."/>
            <person name="Ormeno-Orrillo E."/>
            <person name="Rogel M.A."/>
            <person name="Romero D."/>
            <person name="Cevallos M.A."/>
            <person name="Martinez-Romero E."/>
            <person name="Gonzalez V."/>
        </authorList>
    </citation>
    <scope>NUCLEOTIDE SEQUENCE [LARGE SCALE GENOMIC DNA]</scope>
    <source>
        <strain evidence="9 10">IE4771</strain>
        <plasmid evidence="10">Plasmid pRetIE4771a</plasmid>
    </source>
</reference>
<dbReference type="EMBL" id="CP006987">
    <property type="protein sequence ID" value="AIC29659.1"/>
    <property type="molecule type" value="Genomic_DNA"/>
</dbReference>
<dbReference type="InterPro" id="IPR050107">
    <property type="entry name" value="ABC_carbohydrate_import_ATPase"/>
</dbReference>
<evidence type="ECO:0000256" key="1">
    <source>
        <dbReference type="ARBA" id="ARBA00005417"/>
    </source>
</evidence>
<dbReference type="PANTHER" id="PTHR43790:SF9">
    <property type="entry name" value="GALACTOFURANOSE TRANSPORTER ATP-BINDING PROTEIN YTFR"/>
    <property type="match status" value="1"/>
</dbReference>
<organism evidence="9 10">
    <name type="scientific">Rhizobium etli bv. mimosae str. IE4771</name>
    <dbReference type="NCBI Taxonomy" id="1432050"/>
    <lineage>
        <taxon>Bacteria</taxon>
        <taxon>Pseudomonadati</taxon>
        <taxon>Pseudomonadota</taxon>
        <taxon>Alphaproteobacteria</taxon>
        <taxon>Hyphomicrobiales</taxon>
        <taxon>Rhizobiaceae</taxon>
        <taxon>Rhizobium/Agrobacterium group</taxon>
        <taxon>Rhizobium</taxon>
    </lineage>
</organism>
<dbReference type="AlphaFoldDB" id="A0A060I7G2"/>
<name>A0A060I7G2_RHIET</name>
<comment type="similarity">
    <text evidence="1">Belongs to the ABC transporter superfamily.</text>
</comment>
<evidence type="ECO:0000259" key="8">
    <source>
        <dbReference type="PROSITE" id="PS50893"/>
    </source>
</evidence>
<proteinExistence type="inferred from homology"/>
<evidence type="ECO:0000256" key="4">
    <source>
        <dbReference type="ARBA" id="ARBA00022737"/>
    </source>
</evidence>
<dbReference type="CDD" id="cd03216">
    <property type="entry name" value="ABC_Carb_Monos_I"/>
    <property type="match status" value="1"/>
</dbReference>
<dbReference type="SMART" id="SM00382">
    <property type="entry name" value="AAA"/>
    <property type="match status" value="2"/>
</dbReference>
<keyword evidence="6 9" id="KW-0067">ATP-binding</keyword>
<dbReference type="KEGG" id="rei:IE4771_PA00153"/>
<dbReference type="InterPro" id="IPR003439">
    <property type="entry name" value="ABC_transporter-like_ATP-bd"/>
</dbReference>
<evidence type="ECO:0000256" key="2">
    <source>
        <dbReference type="ARBA" id="ARBA00022448"/>
    </source>
</evidence>
<dbReference type="Pfam" id="PF00005">
    <property type="entry name" value="ABC_tran"/>
    <property type="match status" value="2"/>
</dbReference>
<dbReference type="PROSITE" id="PS00211">
    <property type="entry name" value="ABC_TRANSPORTER_1"/>
    <property type="match status" value="1"/>
</dbReference>
<dbReference type="OrthoDB" id="39350at2"/>
<evidence type="ECO:0000256" key="5">
    <source>
        <dbReference type="ARBA" id="ARBA00022741"/>
    </source>
</evidence>
<dbReference type="Gene3D" id="3.40.50.300">
    <property type="entry name" value="P-loop containing nucleotide triphosphate hydrolases"/>
    <property type="match status" value="2"/>
</dbReference>
<gene>
    <name evidence="9" type="ORF">IE4771_PA00153</name>
</gene>
<keyword evidence="5" id="KW-0547">Nucleotide-binding</keyword>
<keyword evidence="3" id="KW-0762">Sugar transport</keyword>
<keyword evidence="7" id="KW-0472">Membrane</keyword>
<dbReference type="PROSITE" id="PS50893">
    <property type="entry name" value="ABC_TRANSPORTER_2"/>
    <property type="match status" value="2"/>
</dbReference>